<comment type="caution">
    <text evidence="3">The sequence shown here is derived from an EMBL/GenBank/DDBJ whole genome shotgun (WGS) entry which is preliminary data.</text>
</comment>
<organism evidence="3 4">
    <name type="scientific">Rotaria socialis</name>
    <dbReference type="NCBI Taxonomy" id="392032"/>
    <lineage>
        <taxon>Eukaryota</taxon>
        <taxon>Metazoa</taxon>
        <taxon>Spiralia</taxon>
        <taxon>Gnathifera</taxon>
        <taxon>Rotifera</taxon>
        <taxon>Eurotatoria</taxon>
        <taxon>Bdelloidea</taxon>
        <taxon>Philodinida</taxon>
        <taxon>Philodinidae</taxon>
        <taxon>Rotaria</taxon>
    </lineage>
</organism>
<evidence type="ECO:0000256" key="2">
    <source>
        <dbReference type="SAM" id="Phobius"/>
    </source>
</evidence>
<keyword evidence="4" id="KW-1185">Reference proteome</keyword>
<gene>
    <name evidence="3" type="ORF">UJA718_LOCUS3487</name>
</gene>
<proteinExistence type="predicted"/>
<protein>
    <submittedName>
        <fullName evidence="3">Uncharacterized protein</fullName>
    </submittedName>
</protein>
<reference evidence="3" key="1">
    <citation type="submission" date="2021-02" db="EMBL/GenBank/DDBJ databases">
        <authorList>
            <person name="Nowell W R."/>
        </authorList>
    </citation>
    <scope>NUCLEOTIDE SEQUENCE</scope>
</reference>
<evidence type="ECO:0000313" key="3">
    <source>
        <dbReference type="EMBL" id="CAF4151298.1"/>
    </source>
</evidence>
<dbReference type="EMBL" id="CAJOBP010000260">
    <property type="protein sequence ID" value="CAF4151298.1"/>
    <property type="molecule type" value="Genomic_DNA"/>
</dbReference>
<feature type="compositionally biased region" description="Polar residues" evidence="1">
    <location>
        <begin position="1"/>
        <end position="11"/>
    </location>
</feature>
<evidence type="ECO:0000313" key="4">
    <source>
        <dbReference type="Proteomes" id="UP000663873"/>
    </source>
</evidence>
<name>A0A819Y8R0_9BILA</name>
<feature type="transmembrane region" description="Helical" evidence="2">
    <location>
        <begin position="73"/>
        <end position="98"/>
    </location>
</feature>
<keyword evidence="2" id="KW-0472">Membrane</keyword>
<feature type="region of interest" description="Disordered" evidence="1">
    <location>
        <begin position="1"/>
        <end position="32"/>
    </location>
</feature>
<sequence>MLNTNGNNRYGSSSSSHGRHLNLPATDDSDSTQYSVPATDLLPAGIPDMTDQQINGLIIYPANQIAIATLMRYIFIFILMSLIIHLFYTSIVLVYIFYQISNREHRPGQQADDPGLYYFDLLMNFLFRRNQNAPTHANDHAFRFSLTVTLADGDGDEAFAIQDTRAHDYEILTSLNNYRRIYVIIMNENAHINEDATLYENNADTILSDSKKAIFQYFSLPYVYCEYLVVNTTSTRQSEVDGLEYGRHLLNSIASSDMAHSNDIDDQEDSNVSSDSDFGGDNLCDQNERRDAIVTNHENLDDAQNSPLSSNEATEIPKTVRSQSEASVQTIENASRSTGINDSKHTPDIVSDSQSDRYGQPAADLLRMNAGRTAREQIHDSTRILFDYRGTTRFEQEYSNRIANIRFSNISTPDSFRSNQAGEAEGHIAHPPAEVLADTNGDRLEIEDTQPHDLEAMIDLNNNQPPAFLINHEDNHVNEDATLYNIANENVIPIDLQIGIGQNVQIQNDGDAPEEANDG</sequence>
<evidence type="ECO:0000256" key="1">
    <source>
        <dbReference type="SAM" id="MobiDB-lite"/>
    </source>
</evidence>
<feature type="compositionally biased region" description="Polar residues" evidence="1">
    <location>
        <begin position="302"/>
        <end position="313"/>
    </location>
</feature>
<dbReference type="Proteomes" id="UP000663873">
    <property type="component" value="Unassembled WGS sequence"/>
</dbReference>
<dbReference type="AlphaFoldDB" id="A0A819Y8R0"/>
<keyword evidence="2" id="KW-0812">Transmembrane</keyword>
<feature type="region of interest" description="Disordered" evidence="1">
    <location>
        <begin position="299"/>
        <end position="358"/>
    </location>
</feature>
<accession>A0A819Y8R0</accession>
<feature type="region of interest" description="Disordered" evidence="1">
    <location>
        <begin position="259"/>
        <end position="285"/>
    </location>
</feature>
<feature type="compositionally biased region" description="Polar residues" evidence="1">
    <location>
        <begin position="320"/>
        <end position="341"/>
    </location>
</feature>
<keyword evidence="2" id="KW-1133">Transmembrane helix</keyword>